<dbReference type="Pfam" id="PF00589">
    <property type="entry name" value="Phage_integrase"/>
    <property type="match status" value="1"/>
</dbReference>
<keyword evidence="3" id="KW-0233">DNA recombination</keyword>
<feature type="region of interest" description="Disordered" evidence="4">
    <location>
        <begin position="1"/>
        <end position="34"/>
    </location>
</feature>
<feature type="compositionally biased region" description="Basic residues" evidence="4">
    <location>
        <begin position="23"/>
        <end position="34"/>
    </location>
</feature>
<evidence type="ECO:0000259" key="5">
    <source>
        <dbReference type="PROSITE" id="PS51898"/>
    </source>
</evidence>
<reference evidence="7" key="1">
    <citation type="journal article" date="2019" name="Int. J. Syst. Evol. Microbiol.">
        <title>The Global Catalogue of Microorganisms (GCM) 10K type strain sequencing project: providing services to taxonomists for standard genome sequencing and annotation.</title>
        <authorList>
            <consortium name="The Broad Institute Genomics Platform"/>
            <consortium name="The Broad Institute Genome Sequencing Center for Infectious Disease"/>
            <person name="Wu L."/>
            <person name="Ma J."/>
        </authorList>
    </citation>
    <scope>NUCLEOTIDE SEQUENCE [LARGE SCALE GENOMIC DNA]</scope>
    <source>
        <strain evidence="7">CGMCC 4.7246</strain>
    </source>
</reference>
<dbReference type="SUPFAM" id="SSF56349">
    <property type="entry name" value="DNA breaking-rejoining enzymes"/>
    <property type="match status" value="1"/>
</dbReference>
<dbReference type="Gene3D" id="1.10.443.10">
    <property type="entry name" value="Intergrase catalytic core"/>
    <property type="match status" value="1"/>
</dbReference>
<evidence type="ECO:0000256" key="1">
    <source>
        <dbReference type="ARBA" id="ARBA00008857"/>
    </source>
</evidence>
<dbReference type="InterPro" id="IPR050090">
    <property type="entry name" value="Tyrosine_recombinase_XerCD"/>
</dbReference>
<dbReference type="InterPro" id="IPR011010">
    <property type="entry name" value="DNA_brk_join_enz"/>
</dbReference>
<keyword evidence="7" id="KW-1185">Reference proteome</keyword>
<protein>
    <submittedName>
        <fullName evidence="6">Tyrosine-type recombinase/integrase</fullName>
    </submittedName>
</protein>
<evidence type="ECO:0000313" key="6">
    <source>
        <dbReference type="EMBL" id="MFC6090835.1"/>
    </source>
</evidence>
<dbReference type="InterPro" id="IPR013762">
    <property type="entry name" value="Integrase-like_cat_sf"/>
</dbReference>
<dbReference type="Proteomes" id="UP001596220">
    <property type="component" value="Unassembled WGS sequence"/>
</dbReference>
<evidence type="ECO:0000256" key="2">
    <source>
        <dbReference type="ARBA" id="ARBA00023125"/>
    </source>
</evidence>
<proteinExistence type="inferred from homology"/>
<gene>
    <name evidence="6" type="ORF">ACFP3R_16265</name>
</gene>
<sequence>MAGTKAAVDDLWWSSKPDPETGKKRKLRDHGKGSRWRVRWIDPYTGATRTETRDRKPDAEALAASITDALNRGRYVDPGAGKTRVSEYGETWLKGLMLRQSTIDQLERNWRNHVAPALGHLSIGAVHPDMIRSWVAEVRGKGLSASTVHNIYGGVVAPLFTQAVIDHVIGRTPCVGIKLPELSDRQYAIPTPSEVHALTSATDAPYQAAVQLAASCGLRQGEIFGLERSAIDLDRREVHVRQQVVQSTHGLYLGPPKTKLSRRTVELPAIAAELLGRHIREYLPEAIPIVDRTDPDKVVERNAVMLFPDGRGQLMRRSWWSEKFWVPAIVAAGLPTKTYGLHSLRHFFATVLIHAGAHVKNVQLALGHAKASVTLDTYLGYWPDEDVERSRSLIDAALGTALAPSTPDL</sequence>
<dbReference type="CDD" id="cd01189">
    <property type="entry name" value="INT_ICEBs1_C_like"/>
    <property type="match status" value="1"/>
</dbReference>
<name>A0ABW1P5F3_9PSEU</name>
<comment type="caution">
    <text evidence="6">The sequence shown here is derived from an EMBL/GenBank/DDBJ whole genome shotgun (WGS) entry which is preliminary data.</text>
</comment>
<feature type="domain" description="Tyr recombinase" evidence="5">
    <location>
        <begin position="185"/>
        <end position="395"/>
    </location>
</feature>
<dbReference type="PANTHER" id="PTHR30349">
    <property type="entry name" value="PHAGE INTEGRASE-RELATED"/>
    <property type="match status" value="1"/>
</dbReference>
<dbReference type="InterPro" id="IPR010998">
    <property type="entry name" value="Integrase_recombinase_N"/>
</dbReference>
<dbReference type="PROSITE" id="PS51898">
    <property type="entry name" value="TYR_RECOMBINASE"/>
    <property type="match status" value="1"/>
</dbReference>
<comment type="similarity">
    <text evidence="1">Belongs to the 'phage' integrase family.</text>
</comment>
<evidence type="ECO:0000313" key="7">
    <source>
        <dbReference type="Proteomes" id="UP001596220"/>
    </source>
</evidence>
<keyword evidence="2" id="KW-0238">DNA-binding</keyword>
<dbReference type="Gene3D" id="1.10.150.130">
    <property type="match status" value="1"/>
</dbReference>
<dbReference type="EMBL" id="JBHSQO010000014">
    <property type="protein sequence ID" value="MFC6090835.1"/>
    <property type="molecule type" value="Genomic_DNA"/>
</dbReference>
<organism evidence="6 7">
    <name type="scientific">Saccharothrix lopnurensis</name>
    <dbReference type="NCBI Taxonomy" id="1670621"/>
    <lineage>
        <taxon>Bacteria</taxon>
        <taxon>Bacillati</taxon>
        <taxon>Actinomycetota</taxon>
        <taxon>Actinomycetes</taxon>
        <taxon>Pseudonocardiales</taxon>
        <taxon>Pseudonocardiaceae</taxon>
        <taxon>Saccharothrix</taxon>
    </lineage>
</organism>
<dbReference type="PANTHER" id="PTHR30349:SF64">
    <property type="entry name" value="PROPHAGE INTEGRASE INTD-RELATED"/>
    <property type="match status" value="1"/>
</dbReference>
<evidence type="ECO:0000256" key="4">
    <source>
        <dbReference type="SAM" id="MobiDB-lite"/>
    </source>
</evidence>
<dbReference type="InterPro" id="IPR002104">
    <property type="entry name" value="Integrase_catalytic"/>
</dbReference>
<dbReference type="RefSeq" id="WP_380637036.1">
    <property type="nucleotide sequence ID" value="NZ_JBHSQO010000014.1"/>
</dbReference>
<evidence type="ECO:0000256" key="3">
    <source>
        <dbReference type="ARBA" id="ARBA00023172"/>
    </source>
</evidence>
<accession>A0ABW1P5F3</accession>